<gene>
    <name evidence="1" type="ORF">WR15_05595</name>
</gene>
<sequence>MGQKCLFWDILGHGWDTITHTNLTEFRMVLIFNVLNTLEKANALGRSLVIFKIVLSCS</sequence>
<reference evidence="1 2" key="1">
    <citation type="submission" date="2015-07" db="EMBL/GenBank/DDBJ databases">
        <title>Genome sequences of 64 non-O157:H7 Shiga toxin-producing Escherichia coli strains.</title>
        <authorList>
            <person name="Gonzalez-Escalona N."/>
            <person name="Toro M."/>
            <person name="Timme R."/>
            <person name="Payne J."/>
        </authorList>
    </citation>
    <scope>NUCLEOTIDE SEQUENCE [LARGE SCALE GENOMIC DNA]</scope>
    <source>
        <strain evidence="1 2">CFSAN026843</strain>
    </source>
</reference>
<dbReference type="EMBL" id="LGZN01000017">
    <property type="protein sequence ID" value="KNF70915.1"/>
    <property type="molecule type" value="Genomic_DNA"/>
</dbReference>
<accession>A0A0B1KXJ2</accession>
<name>A0A0B1KXJ2_ECOLX</name>
<comment type="caution">
    <text evidence="1">The sequence shown here is derived from an EMBL/GenBank/DDBJ whole genome shotgun (WGS) entry which is preliminary data.</text>
</comment>
<dbReference type="PATRIC" id="fig|562.7396.peg.986"/>
<dbReference type="AlphaFoldDB" id="A0A0B1KXJ2"/>
<evidence type="ECO:0000313" key="1">
    <source>
        <dbReference type="EMBL" id="KNF70915.1"/>
    </source>
</evidence>
<proteinExistence type="predicted"/>
<evidence type="ECO:0000313" key="2">
    <source>
        <dbReference type="Proteomes" id="UP000037564"/>
    </source>
</evidence>
<organism evidence="1 2">
    <name type="scientific">Escherichia coli</name>
    <dbReference type="NCBI Taxonomy" id="562"/>
    <lineage>
        <taxon>Bacteria</taxon>
        <taxon>Pseudomonadati</taxon>
        <taxon>Pseudomonadota</taxon>
        <taxon>Gammaproteobacteria</taxon>
        <taxon>Enterobacterales</taxon>
        <taxon>Enterobacteriaceae</taxon>
        <taxon>Escherichia</taxon>
    </lineage>
</organism>
<protein>
    <submittedName>
        <fullName evidence="1">Uncharacterized protein</fullName>
    </submittedName>
</protein>
<dbReference type="Proteomes" id="UP000037564">
    <property type="component" value="Unassembled WGS sequence"/>
</dbReference>